<proteinExistence type="predicted"/>
<evidence type="ECO:0000313" key="1">
    <source>
        <dbReference type="EMBL" id="TCL76967.1"/>
    </source>
</evidence>
<evidence type="ECO:0008006" key="3">
    <source>
        <dbReference type="Google" id="ProtNLM"/>
    </source>
</evidence>
<name>A0A4V2QGS4_HYDET</name>
<evidence type="ECO:0000313" key="2">
    <source>
        <dbReference type="Proteomes" id="UP000295008"/>
    </source>
</evidence>
<protein>
    <recommendedName>
        <fullName evidence="3">Attachment p12 family protein</fullName>
    </recommendedName>
</protein>
<reference evidence="1 2" key="1">
    <citation type="submission" date="2019-03" db="EMBL/GenBank/DDBJ databases">
        <title>Genomic Encyclopedia of Type Strains, Phase IV (KMG-IV): sequencing the most valuable type-strain genomes for metagenomic binning, comparative biology and taxonomic classification.</title>
        <authorList>
            <person name="Goeker M."/>
        </authorList>
    </citation>
    <scope>NUCLEOTIDE SEQUENCE [LARGE SCALE GENOMIC DNA]</scope>
    <source>
        <strain evidence="1 2">LX-B</strain>
    </source>
</reference>
<organism evidence="1 2">
    <name type="scientific">Hydrogenispora ethanolica</name>
    <dbReference type="NCBI Taxonomy" id="1082276"/>
    <lineage>
        <taxon>Bacteria</taxon>
        <taxon>Bacillati</taxon>
        <taxon>Bacillota</taxon>
        <taxon>Hydrogenispora</taxon>
    </lineage>
</organism>
<comment type="caution">
    <text evidence="1">The sequence shown here is derived from an EMBL/GenBank/DDBJ whole genome shotgun (WGS) entry which is preliminary data.</text>
</comment>
<dbReference type="Proteomes" id="UP000295008">
    <property type="component" value="Unassembled WGS sequence"/>
</dbReference>
<dbReference type="RefSeq" id="WP_165907700.1">
    <property type="nucleotide sequence ID" value="NZ_SLUN01000001.1"/>
</dbReference>
<gene>
    <name evidence="1" type="ORF">EDC14_1001252</name>
</gene>
<dbReference type="EMBL" id="SLUN01000001">
    <property type="protein sequence ID" value="TCL76967.1"/>
    <property type="molecule type" value="Genomic_DNA"/>
</dbReference>
<dbReference type="AlphaFoldDB" id="A0A4V2QGS4"/>
<accession>A0A4V2QGS4</accession>
<keyword evidence="2" id="KW-1185">Reference proteome</keyword>
<sequence length="50" mass="5270">MDKLILIATVVVLVGLAAWYINRSLKKGGCDCECGDSANCPGCGHHDPPK</sequence>